<dbReference type="PANTHER" id="PTHR43404:SF1">
    <property type="entry name" value="MNN4P"/>
    <property type="match status" value="1"/>
</dbReference>
<organism evidence="2 3">
    <name type="scientific">SAR324 cluster bacterium</name>
    <dbReference type="NCBI Taxonomy" id="2024889"/>
    <lineage>
        <taxon>Bacteria</taxon>
        <taxon>Deltaproteobacteria</taxon>
        <taxon>SAR324 cluster</taxon>
    </lineage>
</organism>
<proteinExistence type="predicted"/>
<dbReference type="AlphaFoldDB" id="A0A432GHS6"/>
<evidence type="ECO:0000259" key="1">
    <source>
        <dbReference type="Pfam" id="PF04991"/>
    </source>
</evidence>
<gene>
    <name evidence="2" type="ORF">DSY94_09995</name>
</gene>
<feature type="domain" description="LicD/FKTN/FKRP nucleotidyltransferase" evidence="1">
    <location>
        <begin position="42"/>
        <end position="70"/>
    </location>
</feature>
<sequence length="297" mass="34224">MMHDKITEESSLEQSYQTLQPMDPDTARTVLVEVKKILDQLGVIFFLRQGTCLGAIRDKGFIPWDDDLDLGSVIGLHGFTEEQVDPVIVAFKELGFYTKLERYQEYLYIAMMKSNIRIDWTCYRIVDDNIIHFPGVPIPVHLITRLKEIEFAGETFLVPNPPEDYLSAKYGPNWMIPKSSGYEKDILAMIPDLPIQQRQSAIGENSDSSDTRVRILDQHGEPVKDALVRVARHGIFRTNEQGYAQFRLPEENWYSLVINHSSHEEVLYQERLARGITYVYRPDPSTTSGRWLVLSQE</sequence>
<dbReference type="InterPro" id="IPR007074">
    <property type="entry name" value="LicD/FKTN/FKRP_NTP_transf"/>
</dbReference>
<reference evidence="2 3" key="1">
    <citation type="submission" date="2018-06" db="EMBL/GenBank/DDBJ databases">
        <title>Combined omics and stable isotope probing to characterize newly discovered Mariana Back-Arc vent microbial communities.</title>
        <authorList>
            <person name="Trembath-Reichert E."/>
            <person name="Huber J.A."/>
        </authorList>
    </citation>
    <scope>NUCLEOTIDE SEQUENCE [LARGE SCALE GENOMIC DNA]</scope>
    <source>
        <strain evidence="2">MAG 24</strain>
    </source>
</reference>
<dbReference type="GO" id="GO:0009100">
    <property type="term" value="P:glycoprotein metabolic process"/>
    <property type="evidence" value="ECO:0007669"/>
    <property type="project" value="UniProtKB-ARBA"/>
</dbReference>
<dbReference type="Proteomes" id="UP000287176">
    <property type="component" value="Unassembled WGS sequence"/>
</dbReference>
<dbReference type="InterPro" id="IPR052942">
    <property type="entry name" value="LPS_cholinephosphotransferase"/>
</dbReference>
<dbReference type="PANTHER" id="PTHR43404">
    <property type="entry name" value="LIPOPOLYSACCHARIDE CHOLINEPHOSPHOTRANSFERASE LICD"/>
    <property type="match status" value="1"/>
</dbReference>
<protein>
    <recommendedName>
        <fullName evidence="1">LicD/FKTN/FKRP nucleotidyltransferase domain-containing protein</fullName>
    </recommendedName>
</protein>
<dbReference type="Pfam" id="PF04991">
    <property type="entry name" value="LicD"/>
    <property type="match status" value="1"/>
</dbReference>
<dbReference type="EMBL" id="QNZI01000260">
    <property type="protein sequence ID" value="RTZ82630.1"/>
    <property type="molecule type" value="Genomic_DNA"/>
</dbReference>
<name>A0A432GHS6_9DELT</name>
<evidence type="ECO:0000313" key="2">
    <source>
        <dbReference type="EMBL" id="RTZ82630.1"/>
    </source>
</evidence>
<evidence type="ECO:0000313" key="3">
    <source>
        <dbReference type="Proteomes" id="UP000287176"/>
    </source>
</evidence>
<comment type="caution">
    <text evidence="2">The sequence shown here is derived from an EMBL/GenBank/DDBJ whole genome shotgun (WGS) entry which is preliminary data.</text>
</comment>
<accession>A0A432GHS6</accession>